<organism evidence="1 2">
    <name type="scientific">Staurois parvus</name>
    <dbReference type="NCBI Taxonomy" id="386267"/>
    <lineage>
        <taxon>Eukaryota</taxon>
        <taxon>Metazoa</taxon>
        <taxon>Chordata</taxon>
        <taxon>Craniata</taxon>
        <taxon>Vertebrata</taxon>
        <taxon>Euteleostomi</taxon>
        <taxon>Amphibia</taxon>
        <taxon>Batrachia</taxon>
        <taxon>Anura</taxon>
        <taxon>Neobatrachia</taxon>
        <taxon>Ranoidea</taxon>
        <taxon>Ranidae</taxon>
        <taxon>Staurois</taxon>
    </lineage>
</organism>
<sequence>MNSSNQDALVYNGWHHERSHPLFTTVMRPAVIGHSRSHGTRLL</sequence>
<gene>
    <name evidence="1" type="ORF">SPARVUS_LOCUS11825391</name>
</gene>
<dbReference type="EMBL" id="CATNWA010016740">
    <property type="protein sequence ID" value="CAI9595047.1"/>
    <property type="molecule type" value="Genomic_DNA"/>
</dbReference>
<keyword evidence="2" id="KW-1185">Reference proteome</keyword>
<name>A0ABN9FDK3_9NEOB</name>
<comment type="caution">
    <text evidence="1">The sequence shown here is derived from an EMBL/GenBank/DDBJ whole genome shotgun (WGS) entry which is preliminary data.</text>
</comment>
<evidence type="ECO:0000313" key="1">
    <source>
        <dbReference type="EMBL" id="CAI9595047.1"/>
    </source>
</evidence>
<proteinExistence type="predicted"/>
<evidence type="ECO:0000313" key="2">
    <source>
        <dbReference type="Proteomes" id="UP001162483"/>
    </source>
</evidence>
<dbReference type="Proteomes" id="UP001162483">
    <property type="component" value="Unassembled WGS sequence"/>
</dbReference>
<accession>A0ABN9FDK3</accession>
<protein>
    <submittedName>
        <fullName evidence="1">Uncharacterized protein</fullName>
    </submittedName>
</protein>
<reference evidence="1" key="1">
    <citation type="submission" date="2023-05" db="EMBL/GenBank/DDBJ databases">
        <authorList>
            <person name="Stuckert A."/>
        </authorList>
    </citation>
    <scope>NUCLEOTIDE SEQUENCE</scope>
</reference>